<comment type="function">
    <text evidence="2">Functions as a ribosomal silencing factor. Interacts with ribosomal protein uL14 (rplN), blocking formation of intersubunit bridge B8. Prevents association of the 30S and 50S ribosomal subunits and the formation of functional ribosomes, thus repressing translation.</text>
</comment>
<keyword evidence="2" id="KW-0678">Repressor</keyword>
<dbReference type="GO" id="GO:0090071">
    <property type="term" value="P:negative regulation of ribosome biogenesis"/>
    <property type="evidence" value="ECO:0007669"/>
    <property type="project" value="UniProtKB-UniRule"/>
</dbReference>
<evidence type="ECO:0000313" key="3">
    <source>
        <dbReference type="EMBL" id="CAA9315163.1"/>
    </source>
</evidence>
<keyword evidence="2" id="KW-0810">Translation regulation</keyword>
<evidence type="ECO:0000256" key="2">
    <source>
        <dbReference type="HAMAP-Rule" id="MF_01477"/>
    </source>
</evidence>
<evidence type="ECO:0000256" key="1">
    <source>
        <dbReference type="ARBA" id="ARBA00010574"/>
    </source>
</evidence>
<proteinExistence type="inferred from homology"/>
<organism evidence="3">
    <name type="scientific">uncultured Gemmatimonadota bacterium</name>
    <dbReference type="NCBI Taxonomy" id="203437"/>
    <lineage>
        <taxon>Bacteria</taxon>
        <taxon>Pseudomonadati</taxon>
        <taxon>Gemmatimonadota</taxon>
        <taxon>environmental samples</taxon>
    </lineage>
</organism>
<reference evidence="3" key="1">
    <citation type="submission" date="2020-02" db="EMBL/GenBank/DDBJ databases">
        <authorList>
            <person name="Meier V. D."/>
        </authorList>
    </citation>
    <scope>NUCLEOTIDE SEQUENCE</scope>
    <source>
        <strain evidence="3">AVDCRST_MAG89</strain>
    </source>
</reference>
<sequence length="127" mass="14196">MTDTPASSAPPSLPREVERAVELLFDRKAQDVVALDLRKLSTATDFFLIATGTSDTHVASIADHVVTELKTEGVRPLNVEGERGGRWVLVDYFDFVVHVFHPAAREFYQLERLWGDAPLHKLEPRAA</sequence>
<name>A0A6J4KWL3_9BACT</name>
<dbReference type="NCBIfam" id="TIGR00090">
    <property type="entry name" value="rsfS_iojap_ybeB"/>
    <property type="match status" value="1"/>
</dbReference>
<dbReference type="AlphaFoldDB" id="A0A6J4KWL3"/>
<dbReference type="SUPFAM" id="SSF81301">
    <property type="entry name" value="Nucleotidyltransferase"/>
    <property type="match status" value="1"/>
</dbReference>
<dbReference type="HAMAP" id="MF_01477">
    <property type="entry name" value="Iojap_RsfS"/>
    <property type="match status" value="1"/>
</dbReference>
<dbReference type="PANTHER" id="PTHR21043">
    <property type="entry name" value="IOJAP SUPERFAMILY ORTHOLOG"/>
    <property type="match status" value="1"/>
</dbReference>
<dbReference type="InterPro" id="IPR004394">
    <property type="entry name" value="Iojap/RsfS/C7orf30"/>
</dbReference>
<accession>A0A6J4KWL3</accession>
<keyword evidence="2" id="KW-0963">Cytoplasm</keyword>
<dbReference type="Pfam" id="PF02410">
    <property type="entry name" value="RsfS"/>
    <property type="match status" value="1"/>
</dbReference>
<dbReference type="InterPro" id="IPR043519">
    <property type="entry name" value="NT_sf"/>
</dbReference>
<dbReference type="GO" id="GO:0043023">
    <property type="term" value="F:ribosomal large subunit binding"/>
    <property type="evidence" value="ECO:0007669"/>
    <property type="project" value="TreeGrafter"/>
</dbReference>
<dbReference type="EMBL" id="CADCTV010000299">
    <property type="protein sequence ID" value="CAA9315163.1"/>
    <property type="molecule type" value="Genomic_DNA"/>
</dbReference>
<comment type="similarity">
    <text evidence="1 2">Belongs to the Iojap/RsfS family.</text>
</comment>
<comment type="subcellular location">
    <subcellularLocation>
        <location evidence="2">Cytoplasm</location>
    </subcellularLocation>
</comment>
<protein>
    <recommendedName>
        <fullName evidence="2">Ribosomal silencing factor RsfS</fullName>
    </recommendedName>
</protein>
<dbReference type="GO" id="GO:0005737">
    <property type="term" value="C:cytoplasm"/>
    <property type="evidence" value="ECO:0007669"/>
    <property type="project" value="UniProtKB-SubCell"/>
</dbReference>
<dbReference type="PANTHER" id="PTHR21043:SF0">
    <property type="entry name" value="MITOCHONDRIAL ASSEMBLY OF RIBOSOMAL LARGE SUBUNIT PROTEIN 1"/>
    <property type="match status" value="1"/>
</dbReference>
<dbReference type="GO" id="GO:0017148">
    <property type="term" value="P:negative regulation of translation"/>
    <property type="evidence" value="ECO:0007669"/>
    <property type="project" value="UniProtKB-UniRule"/>
</dbReference>
<comment type="subunit">
    <text evidence="2">Interacts with ribosomal protein uL14 (rplN).</text>
</comment>
<gene>
    <name evidence="2" type="primary">rsfS</name>
    <name evidence="3" type="ORF">AVDCRST_MAG89-1359</name>
</gene>
<dbReference type="GO" id="GO:0042256">
    <property type="term" value="P:cytosolic ribosome assembly"/>
    <property type="evidence" value="ECO:0007669"/>
    <property type="project" value="UniProtKB-UniRule"/>
</dbReference>
<dbReference type="Gene3D" id="3.30.460.10">
    <property type="entry name" value="Beta Polymerase, domain 2"/>
    <property type="match status" value="1"/>
</dbReference>